<keyword evidence="3" id="KW-1185">Reference proteome</keyword>
<evidence type="ECO:0000256" key="1">
    <source>
        <dbReference type="SAM" id="MobiDB-lite"/>
    </source>
</evidence>
<accession>A0A4Y7PT27</accession>
<evidence type="ECO:0000313" key="3">
    <source>
        <dbReference type="Proteomes" id="UP000294933"/>
    </source>
</evidence>
<proteinExistence type="predicted"/>
<dbReference type="OrthoDB" id="2367075at2759"/>
<evidence type="ECO:0000313" key="2">
    <source>
        <dbReference type="EMBL" id="TDL18238.1"/>
    </source>
</evidence>
<dbReference type="STRING" id="50990.A0A4Y7PT27"/>
<evidence type="ECO:0008006" key="4">
    <source>
        <dbReference type="Google" id="ProtNLM"/>
    </source>
</evidence>
<feature type="region of interest" description="Disordered" evidence="1">
    <location>
        <begin position="283"/>
        <end position="312"/>
    </location>
</feature>
<feature type="compositionally biased region" description="Basic residues" evidence="1">
    <location>
        <begin position="291"/>
        <end position="301"/>
    </location>
</feature>
<reference evidence="2 3" key="1">
    <citation type="submission" date="2018-06" db="EMBL/GenBank/DDBJ databases">
        <title>A transcriptomic atlas of mushroom development highlights an independent origin of complex multicellularity.</title>
        <authorList>
            <consortium name="DOE Joint Genome Institute"/>
            <person name="Krizsan K."/>
            <person name="Almasi E."/>
            <person name="Merenyi Z."/>
            <person name="Sahu N."/>
            <person name="Viragh M."/>
            <person name="Koszo T."/>
            <person name="Mondo S."/>
            <person name="Kiss B."/>
            <person name="Balint B."/>
            <person name="Kues U."/>
            <person name="Barry K."/>
            <person name="Hegedus J.C."/>
            <person name="Henrissat B."/>
            <person name="Johnson J."/>
            <person name="Lipzen A."/>
            <person name="Ohm R."/>
            <person name="Nagy I."/>
            <person name="Pangilinan J."/>
            <person name="Yan J."/>
            <person name="Xiong Y."/>
            <person name="Grigoriev I.V."/>
            <person name="Hibbett D.S."/>
            <person name="Nagy L.G."/>
        </authorList>
    </citation>
    <scope>NUCLEOTIDE SEQUENCE [LARGE SCALE GENOMIC DNA]</scope>
    <source>
        <strain evidence="2 3">SZMC22713</strain>
    </source>
</reference>
<sequence>MTLRNETIDIATLLQLHQVDDIEDDIIWDDDEGYMTPPEDEDDLAPRDGQFFLEMLVLKVEGCLFNVPRIYFEQSWIFQDMFSLPLGQKVGEGSSTKRPLVLDGVKADDFRPFLDVLIRLPSNSLDSFTKDQWVAVLHLATMWEFKMIRALSIEKLSAMGMTAVERILVARREDIPDWLIASHGHLITLETFPSIHAMEELGGLQFCLKLAKAREAICKNGYHHDCSWNWADHIPGWYSVAVELFGLPNDAMDQLNRDLQFIDYVEPVDEDELTPDLLFDEDCEPAIPEKPKKKKKGKKISSQRNPLVYLEN</sequence>
<name>A0A4Y7PT27_9AGAM</name>
<dbReference type="AlphaFoldDB" id="A0A4Y7PT27"/>
<organism evidence="2 3">
    <name type="scientific">Rickenella mellea</name>
    <dbReference type="NCBI Taxonomy" id="50990"/>
    <lineage>
        <taxon>Eukaryota</taxon>
        <taxon>Fungi</taxon>
        <taxon>Dikarya</taxon>
        <taxon>Basidiomycota</taxon>
        <taxon>Agaricomycotina</taxon>
        <taxon>Agaricomycetes</taxon>
        <taxon>Hymenochaetales</taxon>
        <taxon>Rickenellaceae</taxon>
        <taxon>Rickenella</taxon>
    </lineage>
</organism>
<protein>
    <recommendedName>
        <fullName evidence="4">BTB domain-containing protein</fullName>
    </recommendedName>
</protein>
<dbReference type="Proteomes" id="UP000294933">
    <property type="component" value="Unassembled WGS sequence"/>
</dbReference>
<dbReference type="VEuPathDB" id="FungiDB:BD410DRAFT_806764"/>
<dbReference type="EMBL" id="ML170211">
    <property type="protein sequence ID" value="TDL18238.1"/>
    <property type="molecule type" value="Genomic_DNA"/>
</dbReference>
<gene>
    <name evidence="2" type="ORF">BD410DRAFT_806764</name>
</gene>